<reference evidence="2 3" key="1">
    <citation type="submission" date="2019-05" db="EMBL/GenBank/DDBJ databases">
        <title>Another draft genome of Portunus trituberculatus and its Hox gene families provides insights of decapod evolution.</title>
        <authorList>
            <person name="Jeong J.-H."/>
            <person name="Song I."/>
            <person name="Kim S."/>
            <person name="Choi T."/>
            <person name="Kim D."/>
            <person name="Ryu S."/>
            <person name="Kim W."/>
        </authorList>
    </citation>
    <scope>NUCLEOTIDE SEQUENCE [LARGE SCALE GENOMIC DNA]</scope>
    <source>
        <tissue evidence="2">Muscle</tissue>
    </source>
</reference>
<name>A0A5B7HZN6_PORTR</name>
<dbReference type="AlphaFoldDB" id="A0A5B7HZN6"/>
<dbReference type="Proteomes" id="UP000324222">
    <property type="component" value="Unassembled WGS sequence"/>
</dbReference>
<gene>
    <name evidence="2" type="ORF">E2C01_072359</name>
</gene>
<sequence length="173" mass="18885">MKRCCTKKPGAVWRLAGLIIIHGSRFESWQGQARHSSSLRSSFSEAVEGEAEPQVFATQPKALLSAACTLVDGAHVHTPSSVWLTRRCRARRHWQGEECIQPPPCFSPPMAASPRSQWWKGLAASLSPRLNPQTSSRGEPQGQHPPRQPSTTAVLKPPTARTPQVAVVVVVVV</sequence>
<organism evidence="2 3">
    <name type="scientific">Portunus trituberculatus</name>
    <name type="common">Swimming crab</name>
    <name type="synonym">Neptunus trituberculatus</name>
    <dbReference type="NCBI Taxonomy" id="210409"/>
    <lineage>
        <taxon>Eukaryota</taxon>
        <taxon>Metazoa</taxon>
        <taxon>Ecdysozoa</taxon>
        <taxon>Arthropoda</taxon>
        <taxon>Crustacea</taxon>
        <taxon>Multicrustacea</taxon>
        <taxon>Malacostraca</taxon>
        <taxon>Eumalacostraca</taxon>
        <taxon>Eucarida</taxon>
        <taxon>Decapoda</taxon>
        <taxon>Pleocyemata</taxon>
        <taxon>Brachyura</taxon>
        <taxon>Eubrachyura</taxon>
        <taxon>Portunoidea</taxon>
        <taxon>Portunidae</taxon>
        <taxon>Portuninae</taxon>
        <taxon>Portunus</taxon>
    </lineage>
</organism>
<proteinExistence type="predicted"/>
<feature type="region of interest" description="Disordered" evidence="1">
    <location>
        <begin position="127"/>
        <end position="159"/>
    </location>
</feature>
<protein>
    <submittedName>
        <fullName evidence="2">Uncharacterized protein</fullName>
    </submittedName>
</protein>
<dbReference type="EMBL" id="VSRR010047034">
    <property type="protein sequence ID" value="MPC77890.1"/>
    <property type="molecule type" value="Genomic_DNA"/>
</dbReference>
<keyword evidence="3" id="KW-1185">Reference proteome</keyword>
<evidence type="ECO:0000313" key="3">
    <source>
        <dbReference type="Proteomes" id="UP000324222"/>
    </source>
</evidence>
<evidence type="ECO:0000313" key="2">
    <source>
        <dbReference type="EMBL" id="MPC77890.1"/>
    </source>
</evidence>
<accession>A0A5B7HZN6</accession>
<evidence type="ECO:0000256" key="1">
    <source>
        <dbReference type="SAM" id="MobiDB-lite"/>
    </source>
</evidence>
<comment type="caution">
    <text evidence="2">The sequence shown here is derived from an EMBL/GenBank/DDBJ whole genome shotgun (WGS) entry which is preliminary data.</text>
</comment>
<feature type="compositionally biased region" description="Polar residues" evidence="1">
    <location>
        <begin position="128"/>
        <end position="138"/>
    </location>
</feature>